<comment type="similarity">
    <text evidence="1">Belongs to the RRF family.</text>
</comment>
<evidence type="ECO:0000313" key="6">
    <source>
        <dbReference type="EMBL" id="OJD40805.1"/>
    </source>
</evidence>
<reference evidence="6 7" key="1">
    <citation type="submission" date="2016-10" db="EMBL/GenBank/DDBJ databases">
        <title>Proteomics and genomics reveal pathogen-plant mechanisms compatible with a hemibiotrophic lifestyle of Diplodia corticola.</title>
        <authorList>
            <person name="Fernandes I."/>
            <person name="De Jonge R."/>
            <person name="Van De Peer Y."/>
            <person name="Devreese B."/>
            <person name="Alves A."/>
            <person name="Esteves A.C."/>
        </authorList>
    </citation>
    <scope>NUCLEOTIDE SEQUENCE [LARGE SCALE GENOMIC DNA]</scope>
    <source>
        <strain evidence="6 7">CBS 112549</strain>
    </source>
</reference>
<dbReference type="GO" id="GO:0043023">
    <property type="term" value="F:ribosomal large subunit binding"/>
    <property type="evidence" value="ECO:0007669"/>
    <property type="project" value="TreeGrafter"/>
</dbReference>
<dbReference type="Pfam" id="PF01765">
    <property type="entry name" value="RRF"/>
    <property type="match status" value="1"/>
</dbReference>
<evidence type="ECO:0000256" key="1">
    <source>
        <dbReference type="ARBA" id="ARBA00005912"/>
    </source>
</evidence>
<dbReference type="GO" id="GO:0006412">
    <property type="term" value="P:translation"/>
    <property type="evidence" value="ECO:0007669"/>
    <property type="project" value="UniProtKB-KW"/>
</dbReference>
<dbReference type="GeneID" id="31009756"/>
<feature type="compositionally biased region" description="Polar residues" evidence="4">
    <location>
        <begin position="66"/>
        <end position="80"/>
    </location>
</feature>
<keyword evidence="7" id="KW-1185">Reference proteome</keyword>
<protein>
    <submittedName>
        <fullName evidence="6">Ribosome recycling factor</fullName>
    </submittedName>
</protein>
<dbReference type="SUPFAM" id="SSF55194">
    <property type="entry name" value="Ribosome recycling factor, RRF"/>
    <property type="match status" value="1"/>
</dbReference>
<dbReference type="Proteomes" id="UP000183809">
    <property type="component" value="Unassembled WGS sequence"/>
</dbReference>
<feature type="region of interest" description="Disordered" evidence="4">
    <location>
        <begin position="53"/>
        <end position="91"/>
    </location>
</feature>
<dbReference type="InterPro" id="IPR002661">
    <property type="entry name" value="Ribosome_recyc_fac"/>
</dbReference>
<evidence type="ECO:0000256" key="2">
    <source>
        <dbReference type="ARBA" id="ARBA00022917"/>
    </source>
</evidence>
<comment type="caution">
    <text evidence="6">The sequence shown here is derived from an EMBL/GenBank/DDBJ whole genome shotgun (WGS) entry which is preliminary data.</text>
</comment>
<dbReference type="Gene3D" id="3.30.1360.40">
    <property type="match status" value="1"/>
</dbReference>
<dbReference type="PANTHER" id="PTHR20982">
    <property type="entry name" value="RIBOSOME RECYCLING FACTOR"/>
    <property type="match status" value="1"/>
</dbReference>
<dbReference type="InterPro" id="IPR036191">
    <property type="entry name" value="RRF_sf"/>
</dbReference>
<comment type="function">
    <text evidence="3">Necessary for protein synthesis in mitochondria. Functions as a ribosome recycling factor in mitochondria.</text>
</comment>
<evidence type="ECO:0000259" key="5">
    <source>
        <dbReference type="Pfam" id="PF01765"/>
    </source>
</evidence>
<evidence type="ECO:0000313" key="7">
    <source>
        <dbReference type="Proteomes" id="UP000183809"/>
    </source>
</evidence>
<gene>
    <name evidence="6" type="ORF">BKCO1_1000133</name>
</gene>
<dbReference type="STRING" id="236234.A0A1J9SMG6"/>
<proteinExistence type="inferred from homology"/>
<organism evidence="6 7">
    <name type="scientific">Diplodia corticola</name>
    <dbReference type="NCBI Taxonomy" id="236234"/>
    <lineage>
        <taxon>Eukaryota</taxon>
        <taxon>Fungi</taxon>
        <taxon>Dikarya</taxon>
        <taxon>Ascomycota</taxon>
        <taxon>Pezizomycotina</taxon>
        <taxon>Dothideomycetes</taxon>
        <taxon>Dothideomycetes incertae sedis</taxon>
        <taxon>Botryosphaeriales</taxon>
        <taxon>Botryosphaeriaceae</taxon>
        <taxon>Diplodia</taxon>
    </lineage>
</organism>
<dbReference type="EMBL" id="MNUE01000001">
    <property type="protein sequence ID" value="OJD40805.1"/>
    <property type="molecule type" value="Genomic_DNA"/>
</dbReference>
<dbReference type="PANTHER" id="PTHR20982:SF3">
    <property type="entry name" value="MITOCHONDRIAL RIBOSOME RECYCLING FACTOR PSEUDO 1"/>
    <property type="match status" value="1"/>
</dbReference>
<dbReference type="InterPro" id="IPR023584">
    <property type="entry name" value="Ribosome_recyc_fac_dom"/>
</dbReference>
<name>A0A1J9SMG6_9PEZI</name>
<keyword evidence="2" id="KW-0648">Protein biosynthesis</keyword>
<evidence type="ECO:0000256" key="4">
    <source>
        <dbReference type="SAM" id="MobiDB-lite"/>
    </source>
</evidence>
<dbReference type="AlphaFoldDB" id="A0A1J9SMG6"/>
<feature type="domain" description="Ribosome recycling factor" evidence="5">
    <location>
        <begin position="110"/>
        <end position="278"/>
    </location>
</feature>
<evidence type="ECO:0000256" key="3">
    <source>
        <dbReference type="ARBA" id="ARBA00024909"/>
    </source>
</evidence>
<dbReference type="Gene3D" id="1.10.132.20">
    <property type="entry name" value="Ribosome-recycling factor"/>
    <property type="match status" value="1"/>
</dbReference>
<dbReference type="GO" id="GO:0005739">
    <property type="term" value="C:mitochondrion"/>
    <property type="evidence" value="ECO:0007669"/>
    <property type="project" value="TreeGrafter"/>
</dbReference>
<accession>A0A1J9SMG6</accession>
<dbReference type="OrthoDB" id="407355at2759"/>
<dbReference type="RefSeq" id="XP_020135648.1">
    <property type="nucleotide sequence ID" value="XM_020269497.1"/>
</dbReference>
<sequence length="286" mass="30894">MSRRIATSWGSQLPQLLRLHPGTASRLPAASATSYHLVANPWLPCSPSSQRRLLSASPALRKKSGKSNLSNARSDSSPPVNNAHMATPTDDAFDLSTMESSILRAMERLTHDLSELRAGGRFNPAHLEKLKVTLKPSGSALDAKEKYPLGDIALVIPKGRVVHVATGDEEYIKPLMTAIQASPYSLAPQPPTLDAPLTITVPIPPPTGESRKKALESAKTAETTALQAIQNARATHQKKLRALDVDKKVRPDDVKKAKNLMDETAKKGQDEVKKIVAGARTVFESL</sequence>